<dbReference type="Proteomes" id="UP000008037">
    <property type="component" value="Chromosome"/>
</dbReference>
<sequence length="182" mass="21000">MDPEKERTAEQIISHEVDAIASNSARIKENSCAACHVLFTLVGRMNLSETDAADLLTEVLLVKPELNDRFIEMVENVHMKQRMMGVTFAIKTREAKDRYIDSQFKNTLDELLADTANYGAGIVLRKLVMSYIALEMAQNIGIDYHAATEELYYYMRKRDEETHTALMKLVRSMIEKRSRYNR</sequence>
<keyword evidence="2" id="KW-1185">Reference proteome</keyword>
<dbReference type="EMBL" id="CP002408">
    <property type="protein sequence ID" value="AFU58344.1"/>
    <property type="molecule type" value="Genomic_DNA"/>
</dbReference>
<reference evidence="1 2" key="1">
    <citation type="journal article" date="2012" name="Environ. Microbiol.">
        <title>The genome of the ammonia-oxidizing Candidatus Nitrososphaera gargensis: insights into metabolic versatility and environmental adaptations.</title>
        <authorList>
            <person name="Spang A."/>
            <person name="Poehlein A."/>
            <person name="Offre P."/>
            <person name="Zumbragel S."/>
            <person name="Haider S."/>
            <person name="Rychlik N."/>
            <person name="Nowka B."/>
            <person name="Schmeisser C."/>
            <person name="Lebedeva E.V."/>
            <person name="Rattei T."/>
            <person name="Bohm C."/>
            <person name="Schmid M."/>
            <person name="Galushko A."/>
            <person name="Hatzenpichler R."/>
            <person name="Weinmaier T."/>
            <person name="Daniel R."/>
            <person name="Schleper C."/>
            <person name="Spieck E."/>
            <person name="Streit W."/>
            <person name="Wagner M."/>
        </authorList>
    </citation>
    <scope>NUCLEOTIDE SEQUENCE [LARGE SCALE GENOMIC DNA]</scope>
    <source>
        <strain evidence="2">Ga9.2</strain>
    </source>
</reference>
<dbReference type="RefSeq" id="WP_015018881.1">
    <property type="nucleotide sequence ID" value="NC_018719.1"/>
</dbReference>
<dbReference type="STRING" id="1237085.Ngar_c14080"/>
<gene>
    <name evidence="1" type="ordered locus">Ngar_c14080</name>
</gene>
<dbReference type="GeneID" id="13797667"/>
<dbReference type="InParanoid" id="K0IMW7"/>
<dbReference type="OrthoDB" id="11453at2157"/>
<accession>K0IMW7</accession>
<protein>
    <submittedName>
        <fullName evidence="1">Uncharacterized protein</fullName>
    </submittedName>
</protein>
<name>K0IMW7_NITGG</name>
<dbReference type="HOGENOM" id="CLU_1493024_0_0_2"/>
<dbReference type="BioCyc" id="CNIT1237085:G1324-1406-MONOMER"/>
<organism evidence="1 2">
    <name type="scientific">Nitrososphaera gargensis (strain Ga9.2)</name>
    <dbReference type="NCBI Taxonomy" id="1237085"/>
    <lineage>
        <taxon>Archaea</taxon>
        <taxon>Nitrososphaerota</taxon>
        <taxon>Nitrososphaeria</taxon>
        <taxon>Nitrososphaerales</taxon>
        <taxon>Nitrososphaeraceae</taxon>
        <taxon>Nitrososphaera</taxon>
    </lineage>
</organism>
<dbReference type="KEGG" id="nga:Ngar_c14080"/>
<evidence type="ECO:0000313" key="2">
    <source>
        <dbReference type="Proteomes" id="UP000008037"/>
    </source>
</evidence>
<evidence type="ECO:0000313" key="1">
    <source>
        <dbReference type="EMBL" id="AFU58344.1"/>
    </source>
</evidence>
<proteinExistence type="predicted"/>
<dbReference type="AlphaFoldDB" id="K0IMW7"/>